<reference evidence="1 2" key="1">
    <citation type="submission" date="2016-08" db="EMBL/GenBank/DDBJ databases">
        <authorList>
            <person name="Loux V."/>
            <person name="Rue O."/>
        </authorList>
    </citation>
    <scope>NUCLEOTIDE SEQUENCE [LARGE SCALE GENOMIC DNA]</scope>
    <source>
        <strain evidence="1 2">WSBC_10311</strain>
    </source>
</reference>
<organism evidence="1 2">
    <name type="scientific">Bacillus wiedmannii</name>
    <dbReference type="NCBI Taxonomy" id="1890302"/>
    <lineage>
        <taxon>Bacteria</taxon>
        <taxon>Bacillati</taxon>
        <taxon>Bacillota</taxon>
        <taxon>Bacilli</taxon>
        <taxon>Bacillales</taxon>
        <taxon>Bacillaceae</taxon>
        <taxon>Bacillus</taxon>
        <taxon>Bacillus cereus group</taxon>
    </lineage>
</organism>
<comment type="caution">
    <text evidence="1">The sequence shown here is derived from an EMBL/GenBank/DDBJ whole genome shotgun (WGS) entry which is preliminary data.</text>
</comment>
<dbReference type="EMBL" id="FMBG01000012">
    <property type="protein sequence ID" value="SCC22325.1"/>
    <property type="molecule type" value="Genomic_DNA"/>
</dbReference>
<accession>A0AB37YQ54</accession>
<sequence>MKKDHPIG</sequence>
<name>A0AB37YQ54_9BACI</name>
<protein>
    <submittedName>
        <fullName evidence="1">Uncharacterized protein</fullName>
    </submittedName>
</protein>
<evidence type="ECO:0000313" key="2">
    <source>
        <dbReference type="Proteomes" id="UP000195728"/>
    </source>
</evidence>
<dbReference type="Proteomes" id="UP000195728">
    <property type="component" value="Unassembled WGS sequence"/>
</dbReference>
<gene>
    <name evidence="1" type="ORF">BC10311_02056</name>
</gene>
<evidence type="ECO:0000313" key="1">
    <source>
        <dbReference type="EMBL" id="SCC22325.1"/>
    </source>
</evidence>
<proteinExistence type="predicted"/>